<keyword evidence="6" id="KW-0812">Transmembrane</keyword>
<dbReference type="PANTHER" id="PTHR48067:SF1">
    <property type="entry name" value="GPI-ANCHOR TRANSAMIDASE"/>
    <property type="match status" value="1"/>
</dbReference>
<keyword evidence="6" id="KW-0472">Membrane</keyword>
<accession>A0A0F7SLB5</accession>
<dbReference type="GO" id="GO:0042765">
    <property type="term" value="C:GPI-anchor transamidase complex"/>
    <property type="evidence" value="ECO:0007669"/>
    <property type="project" value="InterPro"/>
</dbReference>
<dbReference type="PANTHER" id="PTHR48067">
    <property type="entry name" value="GPI-ANCHOR TRANSAMIDASE"/>
    <property type="match status" value="1"/>
</dbReference>
<reference evidence="8" key="1">
    <citation type="submission" date="2014-08" db="EMBL/GenBank/DDBJ databases">
        <authorList>
            <person name="Sharma Rahul"/>
            <person name="Thines Marco"/>
        </authorList>
    </citation>
    <scope>NUCLEOTIDE SEQUENCE</scope>
</reference>
<evidence type="ECO:0000256" key="6">
    <source>
        <dbReference type="SAM" id="Phobius"/>
    </source>
</evidence>
<keyword evidence="3" id="KW-0337">GPI-anchor biosynthesis</keyword>
<dbReference type="GO" id="GO:0006508">
    <property type="term" value="P:proteolysis"/>
    <property type="evidence" value="ECO:0007669"/>
    <property type="project" value="InterPro"/>
</dbReference>
<dbReference type="AlphaFoldDB" id="A0A0F7SLB5"/>
<dbReference type="GO" id="GO:0006506">
    <property type="term" value="P:GPI anchor biosynthetic process"/>
    <property type="evidence" value="ECO:0007669"/>
    <property type="project" value="UniProtKB-UniPathway"/>
</dbReference>
<dbReference type="PIRSF" id="PIRSF019663">
    <property type="entry name" value="Legumain"/>
    <property type="match status" value="1"/>
</dbReference>
<dbReference type="InterPro" id="IPR001096">
    <property type="entry name" value="Peptidase_C13"/>
</dbReference>
<dbReference type="UniPathway" id="UPA00196"/>
<comment type="similarity">
    <text evidence="2">Belongs to the peptidase C13 family.</text>
</comment>
<feature type="active site" description="Nucleophile" evidence="5">
    <location>
        <position position="194"/>
    </location>
</feature>
<protein>
    <submittedName>
        <fullName evidence="8">Gpi-anchor transamidase</fullName>
    </submittedName>
</protein>
<sequence>MVFRFVKLVWCVLVLASVCLATSTSSSSDHTNNWAVLVSASRYWFNYRHMANTLGMYRTVKRLGIPDSQIILMLSDDVACNPRNSFPGTVYANADRKLDLYGERVEVDYRGYEVSVESFIRLLTGRHSPSTPLSKRLLTDDRSNVFVYLTGHGGDEFLKFQDNEEISAFDLADAFEQMWEKKRYNRMLFMVDTCEANTMYSKIYSPNILATGSAELGEPSFSHHNDPEIGVSVIDSFTHHLLSFMEGLNKTSSATFEDLFATYDKNVIRSSAGFRTDLFPVSLSSTKLTDFFGGVAQVDVIIPSSVPSAGSTGAPLDAANRPNQREIHIREGLALGQARRCQDVAKDSFVIQKNPIVGSDAVGQRAQIDRRSLCWILLGVGAGGMAWCYGVATAITLQVWLAGRWIRSFKPPEVRRAEGPRARA</sequence>
<dbReference type="FunFam" id="3.40.50.1460:FF:000003">
    <property type="entry name" value="GPI-anchor transamidase"/>
    <property type="match status" value="1"/>
</dbReference>
<dbReference type="Gene3D" id="3.40.50.1460">
    <property type="match status" value="1"/>
</dbReference>
<evidence type="ECO:0000256" key="7">
    <source>
        <dbReference type="SAM" id="SignalP"/>
    </source>
</evidence>
<keyword evidence="4 7" id="KW-0732">Signal</keyword>
<dbReference type="Pfam" id="PF01650">
    <property type="entry name" value="Peptidase_C13"/>
    <property type="match status" value="1"/>
</dbReference>
<evidence type="ECO:0000256" key="4">
    <source>
        <dbReference type="ARBA" id="ARBA00022729"/>
    </source>
</evidence>
<dbReference type="PIRSF" id="PIRSF500138">
    <property type="entry name" value="GPI8"/>
    <property type="match status" value="1"/>
</dbReference>
<dbReference type="InterPro" id="IPR028361">
    <property type="entry name" value="GPI_transamidase"/>
</dbReference>
<dbReference type="GO" id="GO:0003923">
    <property type="term" value="F:GPI-anchor transamidase activity"/>
    <property type="evidence" value="ECO:0007669"/>
    <property type="project" value="InterPro"/>
</dbReference>
<keyword evidence="6" id="KW-1133">Transmembrane helix</keyword>
<evidence type="ECO:0000256" key="3">
    <source>
        <dbReference type="ARBA" id="ARBA00022502"/>
    </source>
</evidence>
<evidence type="ECO:0000256" key="5">
    <source>
        <dbReference type="PIRSR" id="PIRSR019663-1"/>
    </source>
</evidence>
<evidence type="ECO:0000256" key="2">
    <source>
        <dbReference type="ARBA" id="ARBA00009941"/>
    </source>
</evidence>
<feature type="active site" evidence="5">
    <location>
        <position position="152"/>
    </location>
</feature>
<comment type="pathway">
    <text evidence="1">Glycolipid biosynthesis; glycosylphosphatidylinositol-anchor biosynthesis.</text>
</comment>
<feature type="signal peptide" evidence="7">
    <location>
        <begin position="1"/>
        <end position="21"/>
    </location>
</feature>
<dbReference type="PRINTS" id="PR00776">
    <property type="entry name" value="HEMOGLOBNASE"/>
</dbReference>
<feature type="chain" id="PRO_5027982867" evidence="7">
    <location>
        <begin position="22"/>
        <end position="424"/>
    </location>
</feature>
<evidence type="ECO:0000313" key="8">
    <source>
        <dbReference type="EMBL" id="CDZ97722.1"/>
    </source>
</evidence>
<evidence type="ECO:0000256" key="1">
    <source>
        <dbReference type="ARBA" id="ARBA00004687"/>
    </source>
</evidence>
<dbReference type="EMBL" id="LN483249">
    <property type="protein sequence ID" value="CDZ97722.1"/>
    <property type="molecule type" value="Genomic_DNA"/>
</dbReference>
<proteinExistence type="inferred from homology"/>
<feature type="transmembrane region" description="Helical" evidence="6">
    <location>
        <begin position="375"/>
        <end position="401"/>
    </location>
</feature>
<dbReference type="GO" id="GO:0016255">
    <property type="term" value="P:attachment of GPI anchor to protein"/>
    <property type="evidence" value="ECO:0007669"/>
    <property type="project" value="InterPro"/>
</dbReference>
<organism evidence="8">
    <name type="scientific">Phaffia rhodozyma</name>
    <name type="common">Yeast</name>
    <name type="synonym">Xanthophyllomyces dendrorhous</name>
    <dbReference type="NCBI Taxonomy" id="264483"/>
    <lineage>
        <taxon>Eukaryota</taxon>
        <taxon>Fungi</taxon>
        <taxon>Dikarya</taxon>
        <taxon>Basidiomycota</taxon>
        <taxon>Agaricomycotina</taxon>
        <taxon>Tremellomycetes</taxon>
        <taxon>Cystofilobasidiales</taxon>
        <taxon>Mrakiaceae</taxon>
        <taxon>Phaffia</taxon>
    </lineage>
</organism>
<name>A0A0F7SLB5_PHARH</name>